<dbReference type="HOGENOM" id="CLU_057354_1_0_1"/>
<feature type="compositionally biased region" description="Low complexity" evidence="1">
    <location>
        <begin position="1"/>
        <end position="16"/>
    </location>
</feature>
<dbReference type="Proteomes" id="UP000024837">
    <property type="component" value="Unassembled WGS sequence"/>
</dbReference>
<dbReference type="PANTHER" id="PTHR28160">
    <property type="entry name" value="54S RIBOSOMAL PROTEIN L15, MITOCHONDRIAL"/>
    <property type="match status" value="1"/>
</dbReference>
<evidence type="ECO:0000313" key="3">
    <source>
        <dbReference type="EMBL" id="EWC47457.1"/>
    </source>
</evidence>
<dbReference type="OrthoDB" id="2281895at2759"/>
<evidence type="ECO:0000256" key="1">
    <source>
        <dbReference type="SAM" id="MobiDB-lite"/>
    </source>
</evidence>
<reference evidence="3 4" key="1">
    <citation type="submission" date="2013-05" db="EMBL/GenBank/DDBJ databases">
        <title>Drechslerella stenobrocha genome reveals carnivorous origination and mechanical trapping mechanism of predatory fungi.</title>
        <authorList>
            <person name="Liu X."/>
            <person name="Zhang W."/>
            <person name="Liu K."/>
        </authorList>
    </citation>
    <scope>NUCLEOTIDE SEQUENCE [LARGE SCALE GENOMIC DNA]</scope>
    <source>
        <strain evidence="3 4">248</strain>
    </source>
</reference>
<dbReference type="GO" id="GO:0006396">
    <property type="term" value="P:RNA processing"/>
    <property type="evidence" value="ECO:0007669"/>
    <property type="project" value="InterPro"/>
</dbReference>
<dbReference type="InterPro" id="IPR040030">
    <property type="entry name" value="Ribosomal_mL57"/>
</dbReference>
<dbReference type="GO" id="GO:0032543">
    <property type="term" value="P:mitochondrial translation"/>
    <property type="evidence" value="ECO:0007669"/>
    <property type="project" value="InterPro"/>
</dbReference>
<evidence type="ECO:0000259" key="2">
    <source>
        <dbReference type="Pfam" id="PF14622"/>
    </source>
</evidence>
<protein>
    <recommendedName>
        <fullName evidence="2">RNase III domain-containing protein</fullName>
    </recommendedName>
</protein>
<feature type="region of interest" description="Disordered" evidence="1">
    <location>
        <begin position="1"/>
        <end position="22"/>
    </location>
</feature>
<dbReference type="InterPro" id="IPR000999">
    <property type="entry name" value="RNase_III_dom"/>
</dbReference>
<dbReference type="Pfam" id="PF14622">
    <property type="entry name" value="Ribonucleas_3_3"/>
    <property type="match status" value="1"/>
</dbReference>
<dbReference type="GO" id="GO:0005762">
    <property type="term" value="C:mitochondrial large ribosomal subunit"/>
    <property type="evidence" value="ECO:0007669"/>
    <property type="project" value="InterPro"/>
</dbReference>
<feature type="domain" description="RNase III" evidence="2">
    <location>
        <begin position="71"/>
        <end position="230"/>
    </location>
</feature>
<proteinExistence type="predicted"/>
<dbReference type="AlphaFoldDB" id="W7I4V7"/>
<dbReference type="GO" id="GO:0003735">
    <property type="term" value="F:structural constituent of ribosome"/>
    <property type="evidence" value="ECO:0007669"/>
    <property type="project" value="InterPro"/>
</dbReference>
<keyword evidence="4" id="KW-1185">Reference proteome</keyword>
<dbReference type="PANTHER" id="PTHR28160:SF1">
    <property type="entry name" value="LARGE RIBOSOMAL SUBUNIT PROTEIN ML57"/>
    <property type="match status" value="1"/>
</dbReference>
<accession>W7I4V7</accession>
<evidence type="ECO:0000313" key="4">
    <source>
        <dbReference type="Proteomes" id="UP000024837"/>
    </source>
</evidence>
<gene>
    <name evidence="3" type="ORF">DRE_00425</name>
</gene>
<dbReference type="SUPFAM" id="SSF69065">
    <property type="entry name" value="RNase III domain-like"/>
    <property type="match status" value="1"/>
</dbReference>
<dbReference type="InterPro" id="IPR036389">
    <property type="entry name" value="RNase_III_sf"/>
</dbReference>
<name>W7I4V7_9PEZI</name>
<dbReference type="GO" id="GO:0004525">
    <property type="term" value="F:ribonuclease III activity"/>
    <property type="evidence" value="ECO:0007669"/>
    <property type="project" value="InterPro"/>
</dbReference>
<organism evidence="3 4">
    <name type="scientific">Drechslerella stenobrocha 248</name>
    <dbReference type="NCBI Taxonomy" id="1043628"/>
    <lineage>
        <taxon>Eukaryota</taxon>
        <taxon>Fungi</taxon>
        <taxon>Dikarya</taxon>
        <taxon>Ascomycota</taxon>
        <taxon>Pezizomycotina</taxon>
        <taxon>Orbiliomycetes</taxon>
        <taxon>Orbiliales</taxon>
        <taxon>Orbiliaceae</taxon>
        <taxon>Drechslerella</taxon>
    </lineage>
</organism>
<dbReference type="EMBL" id="KI966410">
    <property type="protein sequence ID" value="EWC47457.1"/>
    <property type="molecule type" value="Genomic_DNA"/>
</dbReference>
<dbReference type="Gene3D" id="1.10.1520.10">
    <property type="entry name" value="Ribonuclease III domain"/>
    <property type="match status" value="1"/>
</dbReference>
<sequence length="243" mass="26721">MQHVQQQVQQQPAPTLTAPPPGFRMNTITRPFVPVATHMRVPFQVNDSVDVLNEMYIKLLGPGGDGVLTEQVKWQCVTHKSFDHGLQPYNTKLVFYGRRVAYLHASLYMVHRRYTPINPQSGQGDGPPLTIEALSNDPSLLLHSIKKGNPVNRVNYFAINNLIDSTNMFGIAKTCGLVGCLRWKPRNPANLISSGAPKVSQDAILAIVGAVALQHGGEAARRVMEERILPGARVAESLRASNQ</sequence>